<dbReference type="Pfam" id="PF03109">
    <property type="entry name" value="ABC1"/>
    <property type="match status" value="2"/>
</dbReference>
<dbReference type="PROSITE" id="PS50011">
    <property type="entry name" value="PROTEIN_KINASE_DOM"/>
    <property type="match status" value="1"/>
</dbReference>
<dbReference type="Proteomes" id="UP001530377">
    <property type="component" value="Unassembled WGS sequence"/>
</dbReference>
<evidence type="ECO:0000259" key="1">
    <source>
        <dbReference type="PROSITE" id="PS50011"/>
    </source>
</evidence>
<accession>A0ABD3SFR0</accession>
<name>A0ABD3SFR0_9STRA</name>
<dbReference type="AlphaFoldDB" id="A0ABD3SFR0"/>
<reference evidence="2 3" key="1">
    <citation type="submission" date="2024-10" db="EMBL/GenBank/DDBJ databases">
        <title>Updated reference genomes for cyclostephanoid diatoms.</title>
        <authorList>
            <person name="Roberts W.R."/>
            <person name="Alverson A.J."/>
        </authorList>
    </citation>
    <scope>NUCLEOTIDE SEQUENCE [LARGE SCALE GENOMIC DNA]</scope>
    <source>
        <strain evidence="2 3">AJA228-03</strain>
    </source>
</reference>
<evidence type="ECO:0000313" key="3">
    <source>
        <dbReference type="Proteomes" id="UP001530377"/>
    </source>
</evidence>
<evidence type="ECO:0000313" key="2">
    <source>
        <dbReference type="EMBL" id="KAL3823147.1"/>
    </source>
</evidence>
<dbReference type="PANTHER" id="PTHR43173">
    <property type="entry name" value="ABC1 FAMILY PROTEIN"/>
    <property type="match status" value="1"/>
</dbReference>
<dbReference type="InterPro" id="IPR011009">
    <property type="entry name" value="Kinase-like_dom_sf"/>
</dbReference>
<dbReference type="InterPro" id="IPR000719">
    <property type="entry name" value="Prot_kinase_dom"/>
</dbReference>
<keyword evidence="3" id="KW-1185">Reference proteome</keyword>
<protein>
    <recommendedName>
        <fullName evidence="1">Protein kinase domain-containing protein</fullName>
    </recommendedName>
</protein>
<feature type="domain" description="Protein kinase" evidence="1">
    <location>
        <begin position="155"/>
        <end position="536"/>
    </location>
</feature>
<gene>
    <name evidence="2" type="ORF">ACHAXA_010403</name>
</gene>
<dbReference type="PANTHER" id="PTHR43173:SF34">
    <property type="entry name" value="ABC1 ATYPICAL KINASE-LIKE DOMAIN-CONTAINING PROTEIN"/>
    <property type="match status" value="1"/>
</dbReference>
<organism evidence="2 3">
    <name type="scientific">Cyclostephanos tholiformis</name>
    <dbReference type="NCBI Taxonomy" id="382380"/>
    <lineage>
        <taxon>Eukaryota</taxon>
        <taxon>Sar</taxon>
        <taxon>Stramenopiles</taxon>
        <taxon>Ochrophyta</taxon>
        <taxon>Bacillariophyta</taxon>
        <taxon>Coscinodiscophyceae</taxon>
        <taxon>Thalassiosirophycidae</taxon>
        <taxon>Stephanodiscales</taxon>
        <taxon>Stephanodiscaceae</taxon>
        <taxon>Cyclostephanos</taxon>
    </lineage>
</organism>
<sequence>MPQALQSTLIRASPTLAALERAHMRRETVINPLQTALRSLKFWRYAGPIVIHYKLTEHWCRIAHGNNPVQRAKIWETLHTNHAPTGLKLILELQGLFVKIGQVMSSRADFIPRQYVDAFTTLQDQAPTRDKDEIEAIIDNSLRCCQQVNIDDVFESIGEVLGSASIGQVHKAKLTAKYGGYTVAVKIMHPNAEDLFRNDLKVFRTLCAIALPGWEPILREFETQIMTEFDYSNEANNLRLVRANMARSPYANKVRVPEPMINLCSKNLLVMEYLSGKKMATAIEDRLAEILGGDVQMARTVLKAKQRAMFESTDAGQRKKGYFHELSDIIGEKNGGFSMRQRTRKALELMYMTISARRKLSLLLDATGHQIFIDGLYNGDPHPGNILVLDCGRLGLIDYGQTRSLSKGDRLALAEIVVALGKQCTNASEVSMAMRKFGFLSRDANEENMAQFGELYFDSDAKGKMFGYATPQKYLMHLNAIDPMVVVPDPAVFVARTSFLYRGLGSLLQQHIRTSHHWRKHALLALATEGEGRSLYNLGLTPTSIN</sequence>
<dbReference type="EMBL" id="JALLPB020000045">
    <property type="protein sequence ID" value="KAL3823147.1"/>
    <property type="molecule type" value="Genomic_DNA"/>
</dbReference>
<dbReference type="InterPro" id="IPR004147">
    <property type="entry name" value="ABC1_dom"/>
</dbReference>
<dbReference type="CDD" id="cd05121">
    <property type="entry name" value="ABC1_ADCK3-like"/>
    <property type="match status" value="1"/>
</dbReference>
<dbReference type="SUPFAM" id="SSF56112">
    <property type="entry name" value="Protein kinase-like (PK-like)"/>
    <property type="match status" value="1"/>
</dbReference>
<dbReference type="InterPro" id="IPR051130">
    <property type="entry name" value="Mito_struct-func_regulator"/>
</dbReference>
<proteinExistence type="predicted"/>
<comment type="caution">
    <text evidence="2">The sequence shown here is derived from an EMBL/GenBank/DDBJ whole genome shotgun (WGS) entry which is preliminary data.</text>
</comment>